<keyword evidence="2" id="KW-0645">Protease</keyword>
<keyword evidence="1 4" id="KW-0732">Signal</keyword>
<dbReference type="Proteomes" id="UP000198379">
    <property type="component" value="Unassembled WGS sequence"/>
</dbReference>
<dbReference type="InterPro" id="IPR013783">
    <property type="entry name" value="Ig-like_fold"/>
</dbReference>
<dbReference type="InterPro" id="IPR000998">
    <property type="entry name" value="MAM_dom"/>
</dbReference>
<dbReference type="Gene3D" id="3.40.50.200">
    <property type="entry name" value="Peptidase S8/S53 domain"/>
    <property type="match status" value="1"/>
</dbReference>
<keyword evidence="8" id="KW-1185">Reference proteome</keyword>
<dbReference type="GO" id="GO:0004553">
    <property type="term" value="F:hydrolase activity, hydrolyzing O-glycosyl compounds"/>
    <property type="evidence" value="ECO:0007669"/>
    <property type="project" value="UniProtKB-ARBA"/>
</dbReference>
<dbReference type="InterPro" id="IPR013320">
    <property type="entry name" value="ConA-like_dom_sf"/>
</dbReference>
<feature type="coiled-coil region" evidence="3">
    <location>
        <begin position="26"/>
        <end position="53"/>
    </location>
</feature>
<dbReference type="Gene3D" id="2.60.40.10">
    <property type="entry name" value="Immunoglobulins"/>
    <property type="match status" value="1"/>
</dbReference>
<evidence type="ECO:0000313" key="8">
    <source>
        <dbReference type="Proteomes" id="UP000198379"/>
    </source>
</evidence>
<feature type="signal peptide" evidence="4">
    <location>
        <begin position="1"/>
        <end position="22"/>
    </location>
</feature>
<proteinExistence type="inferred from homology"/>
<evidence type="ECO:0000313" key="7">
    <source>
        <dbReference type="EMBL" id="SNR44508.1"/>
    </source>
</evidence>
<gene>
    <name evidence="7" type="ORF">SAMN06265376_101961</name>
</gene>
<keyword evidence="2" id="KW-0378">Hydrolase</keyword>
<reference evidence="7 8" key="1">
    <citation type="submission" date="2017-06" db="EMBL/GenBank/DDBJ databases">
        <authorList>
            <person name="Kim H.J."/>
            <person name="Triplett B.A."/>
        </authorList>
    </citation>
    <scope>NUCLEOTIDE SEQUENCE [LARGE SCALE GENOMIC DNA]</scope>
    <source>
        <strain evidence="7 8">DSM 25597</strain>
    </source>
</reference>
<dbReference type="CDD" id="cd00063">
    <property type="entry name" value="FN3"/>
    <property type="match status" value="1"/>
</dbReference>
<dbReference type="PROSITE" id="PS50853">
    <property type="entry name" value="FN3"/>
    <property type="match status" value="1"/>
</dbReference>
<evidence type="ECO:0000256" key="3">
    <source>
        <dbReference type="SAM" id="Coils"/>
    </source>
</evidence>
<feature type="active site" description="Charge relay system" evidence="2">
    <location>
        <position position="165"/>
    </location>
</feature>
<evidence type="ECO:0000256" key="4">
    <source>
        <dbReference type="SAM" id="SignalP"/>
    </source>
</evidence>
<dbReference type="Gene3D" id="2.60.120.200">
    <property type="match status" value="2"/>
</dbReference>
<dbReference type="EMBL" id="FZNY01000001">
    <property type="protein sequence ID" value="SNR44508.1"/>
    <property type="molecule type" value="Genomic_DNA"/>
</dbReference>
<evidence type="ECO:0000259" key="6">
    <source>
        <dbReference type="PROSITE" id="PS50853"/>
    </source>
</evidence>
<comment type="similarity">
    <text evidence="2">Belongs to the peptidase S8 family.</text>
</comment>
<organism evidence="7 8">
    <name type="scientific">Dokdonia pacifica</name>
    <dbReference type="NCBI Taxonomy" id="1627892"/>
    <lineage>
        <taxon>Bacteria</taxon>
        <taxon>Pseudomonadati</taxon>
        <taxon>Bacteroidota</taxon>
        <taxon>Flavobacteriia</taxon>
        <taxon>Flavobacteriales</taxon>
        <taxon>Flavobacteriaceae</taxon>
        <taxon>Dokdonia</taxon>
    </lineage>
</organism>
<dbReference type="SMART" id="SM00060">
    <property type="entry name" value="FN3"/>
    <property type="match status" value="1"/>
</dbReference>
<dbReference type="CDD" id="cd04842">
    <property type="entry name" value="Peptidases_S8_Kp43_protease"/>
    <property type="match status" value="1"/>
</dbReference>
<dbReference type="InterPro" id="IPR000209">
    <property type="entry name" value="Peptidase_S8/S53_dom"/>
</dbReference>
<dbReference type="PROSITE" id="PS51892">
    <property type="entry name" value="SUBTILASE"/>
    <property type="match status" value="1"/>
</dbReference>
<dbReference type="SMART" id="SM00137">
    <property type="entry name" value="MAM"/>
    <property type="match status" value="2"/>
</dbReference>
<dbReference type="Pfam" id="PF18962">
    <property type="entry name" value="Por_Secre_tail"/>
    <property type="match status" value="1"/>
</dbReference>
<dbReference type="OrthoDB" id="9757947at2"/>
<dbReference type="AlphaFoldDB" id="A0A238WDJ4"/>
<dbReference type="InterPro" id="IPR051560">
    <property type="entry name" value="MAM_domain-containing"/>
</dbReference>
<dbReference type="SUPFAM" id="SSF49265">
    <property type="entry name" value="Fibronectin type III"/>
    <property type="match status" value="1"/>
</dbReference>
<feature type="active site" description="Charge relay system" evidence="2">
    <location>
        <position position="353"/>
    </location>
</feature>
<protein>
    <submittedName>
        <fullName evidence="7">Por secretion system C-terminal sorting domain-containing protein</fullName>
    </submittedName>
</protein>
<dbReference type="Pfam" id="PF00629">
    <property type="entry name" value="MAM"/>
    <property type="match status" value="2"/>
</dbReference>
<dbReference type="PROSITE" id="PS50060">
    <property type="entry name" value="MAM_2"/>
    <property type="match status" value="2"/>
</dbReference>
<keyword evidence="3" id="KW-0175">Coiled coil</keyword>
<dbReference type="Gene3D" id="2.60.120.380">
    <property type="match status" value="1"/>
</dbReference>
<feature type="domain" description="MAM" evidence="5">
    <location>
        <begin position="553"/>
        <end position="726"/>
    </location>
</feature>
<dbReference type="SUPFAM" id="SSF49785">
    <property type="entry name" value="Galactose-binding domain-like"/>
    <property type="match status" value="1"/>
</dbReference>
<dbReference type="SUPFAM" id="SSF52743">
    <property type="entry name" value="Subtilisin-like"/>
    <property type="match status" value="1"/>
</dbReference>
<evidence type="ECO:0000256" key="2">
    <source>
        <dbReference type="PROSITE-ProRule" id="PRU01240"/>
    </source>
</evidence>
<dbReference type="InterPro" id="IPR008979">
    <property type="entry name" value="Galactose-bd-like_sf"/>
</dbReference>
<dbReference type="InterPro" id="IPR036852">
    <property type="entry name" value="Peptidase_S8/S53_dom_sf"/>
</dbReference>
<dbReference type="InterPro" id="IPR003961">
    <property type="entry name" value="FN3_dom"/>
</dbReference>
<feature type="chain" id="PRO_5013280412" evidence="4">
    <location>
        <begin position="23"/>
        <end position="1090"/>
    </location>
</feature>
<feature type="domain" description="MAM" evidence="5">
    <location>
        <begin position="829"/>
        <end position="993"/>
    </location>
</feature>
<dbReference type="Pfam" id="PF00082">
    <property type="entry name" value="Peptidase_S8"/>
    <property type="match status" value="1"/>
</dbReference>
<dbReference type="GO" id="GO:0016020">
    <property type="term" value="C:membrane"/>
    <property type="evidence" value="ECO:0007669"/>
    <property type="project" value="InterPro"/>
</dbReference>
<dbReference type="PANTHER" id="PTHR23282">
    <property type="entry name" value="APICAL ENDOSOMAL GLYCOPROTEIN PRECURSOR"/>
    <property type="match status" value="1"/>
</dbReference>
<dbReference type="Pfam" id="PF00041">
    <property type="entry name" value="fn3"/>
    <property type="match status" value="1"/>
</dbReference>
<dbReference type="InterPro" id="IPR034058">
    <property type="entry name" value="TagA/B/C/D_pept_dom"/>
</dbReference>
<dbReference type="InterPro" id="IPR036116">
    <property type="entry name" value="FN3_sf"/>
</dbReference>
<dbReference type="NCBIfam" id="NF038128">
    <property type="entry name" value="choice_anch_J"/>
    <property type="match status" value="1"/>
</dbReference>
<dbReference type="CDD" id="cd06263">
    <property type="entry name" value="MAM"/>
    <property type="match status" value="2"/>
</dbReference>
<accession>A0A238WDJ4</accession>
<name>A0A238WDJ4_9FLAO</name>
<dbReference type="InterPro" id="IPR026444">
    <property type="entry name" value="Secre_tail"/>
</dbReference>
<dbReference type="GO" id="GO:0005975">
    <property type="term" value="P:carbohydrate metabolic process"/>
    <property type="evidence" value="ECO:0007669"/>
    <property type="project" value="UniProtKB-ARBA"/>
</dbReference>
<dbReference type="PANTHER" id="PTHR23282:SF101">
    <property type="entry name" value="MAM DOMAIN-CONTAINING PROTEIN"/>
    <property type="match status" value="1"/>
</dbReference>
<keyword evidence="2" id="KW-0720">Serine protease</keyword>
<dbReference type="NCBIfam" id="TIGR04183">
    <property type="entry name" value="Por_Secre_tail"/>
    <property type="match status" value="1"/>
</dbReference>
<dbReference type="GO" id="GO:0004252">
    <property type="term" value="F:serine-type endopeptidase activity"/>
    <property type="evidence" value="ECO:0007669"/>
    <property type="project" value="UniProtKB-UniRule"/>
</dbReference>
<dbReference type="RefSeq" id="WP_089370264.1">
    <property type="nucleotide sequence ID" value="NZ_BMEP01000002.1"/>
</dbReference>
<feature type="domain" description="Fibronectin type-III" evidence="6">
    <location>
        <begin position="731"/>
        <end position="816"/>
    </location>
</feature>
<evidence type="ECO:0000256" key="1">
    <source>
        <dbReference type="ARBA" id="ARBA00022729"/>
    </source>
</evidence>
<evidence type="ECO:0000259" key="5">
    <source>
        <dbReference type="PROSITE" id="PS50060"/>
    </source>
</evidence>
<sequence>MKKNYLRGLSLGLALCATQVYAQTPNQIAQITKENNQERLAQLEQQFLQVSAQQRQFAKQQASQKGIPTQITLDNGGIAELQRILPDGTPIYYSTFNADAAISTRTTHINAGGSLGLNLMGQNMTAYVWDGGHARASHQEYDGAGGTNRYTVQDEASEGIQLNFHAAHVTGTIMASGVQAEAQGMAPHAKINGYRWNDDVAEATAAASNGMLISNHSYGLLGTNIPDQWFGSYSSESQSWDEIMYNAPFYLMVAAAGNEGNINTYNGAPLGGNAAYDKLTGKAITKNNLVVANAQDATIAADGSLINVNINSGSSEGPTDDFRIKPDIAGNGTEVYSTYQNSDTAYNSITGTSMASPNVMGSLLLIQQHYNDVNGAFAKAATLKGLALHTADDAGAIGPDAIFGWGLLNAKRMAETITANGTTTTIDERTLADGGSYQTQVTVPAGKILQASISWTDAPGTPVTGTNDPTPVLINDLDLRITKDADTFMPWRLTGVDSNAKQDNVVDPYERVDVADADGTYTVTVTHKGSLFSGSQNYSLIITVIDTPVEPDNSCVAEVTAFPYSQGFNNTIGQWSQDTNDDFNWTVNSGTTPSNSTGPSGAVEGSHYIYMETSNPNNPAKVANLNSPCFDFTGMTEAHATFQYQMTGNAVGTIRLEASTNSGISWTEVWSKSGDQGASWQNAIVNLDAYTGGTLTLRFNGTSGNSWQGDIAIDDLRIAEGAFADTVAPSTPINLIASNITETTVDLSWDASTDNVGVTEYDVYVDGLISTTVVGTTSQIQGLVLDTTYDFQVRAKDAAANASTLSNTLTITTAGGIPTGCVGGEAIPYSEGFETSIGLWTQSTNDDINWTRDANGTPSRSTGPSSASEGAYYMYVEASGNGTGFPNKQAIINSPCLDLTGSSVINFSFDYHMYGSSNGGSIALEISDDDGANWTAIWTQTGNQGNQWNTVSLDLSSYAGIGIQLRFNRITGGTWQSDVAIDNISLDSSATNVTNSNEESILTSSTTEENISIEESFDFTVFPNPVTRGQLSIQVVGADVEKYTIYNMLGQIVKSGSFNNTLDVSGLKAGMYIIEVATGSEAHTKRFVKK</sequence>
<feature type="active site" description="Charge relay system" evidence="2">
    <location>
        <position position="130"/>
    </location>
</feature>
<dbReference type="GO" id="GO:0006508">
    <property type="term" value="P:proteolysis"/>
    <property type="evidence" value="ECO:0007669"/>
    <property type="project" value="UniProtKB-KW"/>
</dbReference>
<dbReference type="SUPFAM" id="SSF49899">
    <property type="entry name" value="Concanavalin A-like lectins/glucanases"/>
    <property type="match status" value="2"/>
</dbReference>